<organism evidence="2 3">
    <name type="scientific">Rhamnusium bicolor</name>
    <dbReference type="NCBI Taxonomy" id="1586634"/>
    <lineage>
        <taxon>Eukaryota</taxon>
        <taxon>Metazoa</taxon>
        <taxon>Ecdysozoa</taxon>
        <taxon>Arthropoda</taxon>
        <taxon>Hexapoda</taxon>
        <taxon>Insecta</taxon>
        <taxon>Pterygota</taxon>
        <taxon>Neoptera</taxon>
        <taxon>Endopterygota</taxon>
        <taxon>Coleoptera</taxon>
        <taxon>Polyphaga</taxon>
        <taxon>Cucujiformia</taxon>
        <taxon>Chrysomeloidea</taxon>
        <taxon>Cerambycidae</taxon>
        <taxon>Lepturinae</taxon>
        <taxon>Rhagiini</taxon>
        <taxon>Rhamnusium</taxon>
    </lineage>
</organism>
<dbReference type="EMBL" id="JANEYF010003027">
    <property type="protein sequence ID" value="KAJ8940045.1"/>
    <property type="molecule type" value="Genomic_DNA"/>
</dbReference>
<gene>
    <name evidence="2" type="ORF">NQ314_010877</name>
</gene>
<feature type="region of interest" description="Disordered" evidence="1">
    <location>
        <begin position="47"/>
        <end position="67"/>
    </location>
</feature>
<evidence type="ECO:0000313" key="3">
    <source>
        <dbReference type="Proteomes" id="UP001162156"/>
    </source>
</evidence>
<feature type="region of interest" description="Disordered" evidence="1">
    <location>
        <begin position="1"/>
        <end position="30"/>
    </location>
</feature>
<comment type="caution">
    <text evidence="2">The sequence shown here is derived from an EMBL/GenBank/DDBJ whole genome shotgun (WGS) entry which is preliminary data.</text>
</comment>
<evidence type="ECO:0000256" key="1">
    <source>
        <dbReference type="SAM" id="MobiDB-lite"/>
    </source>
</evidence>
<reference evidence="2" key="1">
    <citation type="journal article" date="2023" name="Insect Mol. Biol.">
        <title>Genome sequencing provides insights into the evolution of gene families encoding plant cell wall-degrading enzymes in longhorned beetles.</title>
        <authorList>
            <person name="Shin N.R."/>
            <person name="Okamura Y."/>
            <person name="Kirsch R."/>
            <person name="Pauchet Y."/>
        </authorList>
    </citation>
    <scope>NUCLEOTIDE SEQUENCE</scope>
    <source>
        <strain evidence="2">RBIC_L_NR</strain>
    </source>
</reference>
<sequence length="67" mass="7723">MSEVGTNEMPLAPFPQKVTLNNQEDQSNYKTPKAYFEAQRKLRGDHNEEYLDAKSDSKLLSEKNYSP</sequence>
<keyword evidence="3" id="KW-1185">Reference proteome</keyword>
<name>A0AAV8XN79_9CUCU</name>
<feature type="compositionally biased region" description="Basic and acidic residues" evidence="1">
    <location>
        <begin position="47"/>
        <end position="61"/>
    </location>
</feature>
<evidence type="ECO:0000313" key="2">
    <source>
        <dbReference type="EMBL" id="KAJ8940045.1"/>
    </source>
</evidence>
<dbReference type="Proteomes" id="UP001162156">
    <property type="component" value="Unassembled WGS sequence"/>
</dbReference>
<dbReference type="AlphaFoldDB" id="A0AAV8XN79"/>
<accession>A0AAV8XN79</accession>
<feature type="compositionally biased region" description="Polar residues" evidence="1">
    <location>
        <begin position="18"/>
        <end position="30"/>
    </location>
</feature>
<protein>
    <submittedName>
        <fullName evidence="2">Uncharacterized protein</fullName>
    </submittedName>
</protein>
<proteinExistence type="predicted"/>